<dbReference type="AlphaFoldDB" id="A0A7X1NVW8"/>
<dbReference type="InterPro" id="IPR036388">
    <property type="entry name" value="WH-like_DNA-bd_sf"/>
</dbReference>
<dbReference type="SUPFAM" id="SSF48452">
    <property type="entry name" value="TPR-like"/>
    <property type="match status" value="2"/>
</dbReference>
<dbReference type="InterPro" id="IPR019734">
    <property type="entry name" value="TPR_rpt"/>
</dbReference>
<evidence type="ECO:0000313" key="3">
    <source>
        <dbReference type="Proteomes" id="UP000484842"/>
    </source>
</evidence>
<dbReference type="Gene3D" id="1.25.40.10">
    <property type="entry name" value="Tetratricopeptide repeat domain"/>
    <property type="match status" value="2"/>
</dbReference>
<dbReference type="EMBL" id="WBSL01000003">
    <property type="protein sequence ID" value="MPY66795.1"/>
    <property type="molecule type" value="Genomic_DNA"/>
</dbReference>
<organism evidence="2 3">
    <name type="scientific">Deinococcus terrestris</name>
    <dbReference type="NCBI Taxonomy" id="2651870"/>
    <lineage>
        <taxon>Bacteria</taxon>
        <taxon>Thermotogati</taxon>
        <taxon>Deinococcota</taxon>
        <taxon>Deinococci</taxon>
        <taxon>Deinococcales</taxon>
        <taxon>Deinococcaceae</taxon>
        <taxon>Deinococcus</taxon>
    </lineage>
</organism>
<sequence length="628" mass="70479">MTLDVEQFSDLQAYFDAGRYDAVIAYLTDFPPTTPEGWRMLGMAYMVSGQVQQAELPLMRAAELGDDEARVEYGNVLRLQGRFAEAIRHFERITPSLGGELALRAQRWWGTAEFQAGQMVEGLERCEQAWRGYMALGDDERIGRITQTVAQMLVQTGEVTRAQHLYQEAIRLLPKDRNPVARLSALTGLANVQVLTGDFRGARSTIAQAHEVLTQTNAMRPRAYLLAVEADLHRLTGDHAAHLQALEELRTIVETTRDFELLTWTATRMADLYSRQGQHARALEVLLDLAPDATHPAVTMTRGVLLRRRQHHAQAAEHLTRALESQTLGEGQRVRALLHLAEAQSGLGQADESLRTFREALTALIAARDRMLYRPDLHELANLVQRALLDPDLAPDTQLVLEKLNVPGSETPVSGALHLRVHTLGRSEIERGGETINMSLEGGVLTLVYLALNPGRTRRELEATLYPDRDPKTAGDYFRAVFRELRVRLGAEVLTMEGSAKQPRYSLGPDVHVHLDVTELRAALAAGDLAQALALYRGPFLPGLRMESEWADEVREELRLLLTMEVRTRVAQAREEGDLRRALLLTNEFLRIDAYDLPMLEARVEIAREVAPPQELARYVVELHRMKP</sequence>
<dbReference type="PROSITE" id="PS50005">
    <property type="entry name" value="TPR"/>
    <property type="match status" value="1"/>
</dbReference>
<evidence type="ECO:0000313" key="2">
    <source>
        <dbReference type="EMBL" id="MPY66795.1"/>
    </source>
</evidence>
<dbReference type="Pfam" id="PF07721">
    <property type="entry name" value="TPR_4"/>
    <property type="match status" value="1"/>
</dbReference>
<dbReference type="InterPro" id="IPR011717">
    <property type="entry name" value="TPR-4"/>
</dbReference>
<accession>A0A7X1NVW8</accession>
<dbReference type="InterPro" id="IPR051677">
    <property type="entry name" value="AfsR-DnrI-RedD_regulator"/>
</dbReference>
<evidence type="ECO:0000256" key="1">
    <source>
        <dbReference type="PROSITE-ProRule" id="PRU00339"/>
    </source>
</evidence>
<reference evidence="2 3" key="1">
    <citation type="submission" date="2019-10" db="EMBL/GenBank/DDBJ databases">
        <title>Deinococcus sp. isolated from soil.</title>
        <authorList>
            <person name="Li Y."/>
            <person name="Wang J."/>
        </authorList>
    </citation>
    <scope>NUCLEOTIDE SEQUENCE [LARGE SCALE GENOMIC DNA]</scope>
    <source>
        <strain evidence="2 3">SDU3-2</strain>
    </source>
</reference>
<proteinExistence type="predicted"/>
<keyword evidence="3" id="KW-1185">Reference proteome</keyword>
<dbReference type="Pfam" id="PF13432">
    <property type="entry name" value="TPR_16"/>
    <property type="match status" value="1"/>
</dbReference>
<gene>
    <name evidence="2" type="ORF">F8S09_08850</name>
</gene>
<keyword evidence="1" id="KW-0802">TPR repeat</keyword>
<dbReference type="InterPro" id="IPR011990">
    <property type="entry name" value="TPR-like_helical_dom_sf"/>
</dbReference>
<dbReference type="Gene3D" id="1.10.10.10">
    <property type="entry name" value="Winged helix-like DNA-binding domain superfamily/Winged helix DNA-binding domain"/>
    <property type="match status" value="1"/>
</dbReference>
<feature type="repeat" description="TPR" evidence="1">
    <location>
        <begin position="143"/>
        <end position="176"/>
    </location>
</feature>
<dbReference type="PANTHER" id="PTHR35807">
    <property type="entry name" value="TRANSCRIPTIONAL REGULATOR REDD-RELATED"/>
    <property type="match status" value="1"/>
</dbReference>
<dbReference type="Proteomes" id="UP000484842">
    <property type="component" value="Unassembled WGS sequence"/>
</dbReference>
<protein>
    <submittedName>
        <fullName evidence="2">Tetratricopeptide repeat protein</fullName>
    </submittedName>
</protein>
<dbReference type="GO" id="GO:0042802">
    <property type="term" value="F:identical protein binding"/>
    <property type="evidence" value="ECO:0007669"/>
    <property type="project" value="InterPro"/>
</dbReference>
<name>A0A7X1NVW8_9DEIO</name>
<comment type="caution">
    <text evidence="2">The sequence shown here is derived from an EMBL/GenBank/DDBJ whole genome shotgun (WGS) entry which is preliminary data.</text>
</comment>